<dbReference type="AlphaFoldDB" id="A0A0K0FST3"/>
<keyword evidence="2" id="KW-0560">Oxidoreductase</keyword>
<dbReference type="Pfam" id="PF00067">
    <property type="entry name" value="p450"/>
    <property type="match status" value="1"/>
</dbReference>
<dbReference type="GO" id="GO:0004497">
    <property type="term" value="F:monooxygenase activity"/>
    <property type="evidence" value="ECO:0007669"/>
    <property type="project" value="UniProtKB-KW"/>
</dbReference>
<comment type="similarity">
    <text evidence="1">Belongs to the cytochrome P450 family.</text>
</comment>
<dbReference type="Proteomes" id="UP000035680">
    <property type="component" value="Unassembled WGS sequence"/>
</dbReference>
<dbReference type="InterPro" id="IPR036396">
    <property type="entry name" value="Cyt_P450_sf"/>
</dbReference>
<keyword evidence="2" id="KW-0503">Monooxygenase</keyword>
<dbReference type="PANTHER" id="PTHR24284:SF1">
    <property type="entry name" value="CYTOCHROME P450 FAMILY"/>
    <property type="match status" value="1"/>
</dbReference>
<name>A0A0K0FST3_STRVS</name>
<dbReference type="PRINTS" id="PR00463">
    <property type="entry name" value="EP450I"/>
</dbReference>
<dbReference type="GO" id="GO:0016705">
    <property type="term" value="F:oxidoreductase activity, acting on paired donors, with incorporation or reduction of molecular oxygen"/>
    <property type="evidence" value="ECO:0007669"/>
    <property type="project" value="InterPro"/>
</dbReference>
<keyword evidence="3" id="KW-1185">Reference proteome</keyword>
<dbReference type="PANTHER" id="PTHR24284">
    <property type="entry name" value="CYTOCHROME P450 FAMILY"/>
    <property type="match status" value="1"/>
</dbReference>
<evidence type="ECO:0000256" key="2">
    <source>
        <dbReference type="ARBA" id="ARBA00023033"/>
    </source>
</evidence>
<dbReference type="GO" id="GO:0020037">
    <property type="term" value="F:heme binding"/>
    <property type="evidence" value="ECO:0007669"/>
    <property type="project" value="InterPro"/>
</dbReference>
<dbReference type="STRING" id="75913.A0A0K0FST3"/>
<sequence>MHILRDFGMSRTVIQDKIYPVIHDFWEYIEKLEDKDNVDLNEIIDLSIISTWEVWILNLIHSIAKISSIQYVLYKRVSDQLNKFMEIMKCQIDECKKSYNPNDEPSNFVHAVMREIESIDSKISFLNSDHLEGMILDFWSAGSLTTSVTLRWFILFVMKHIDVQKKLQDEIDEVIGRDQLVQLSDKIKMPYMNAFIYEGQLMLTLEDFHFH</sequence>
<dbReference type="GO" id="GO:0005506">
    <property type="term" value="F:iron ion binding"/>
    <property type="evidence" value="ECO:0007669"/>
    <property type="project" value="InterPro"/>
</dbReference>
<evidence type="ECO:0000256" key="1">
    <source>
        <dbReference type="ARBA" id="ARBA00010617"/>
    </source>
</evidence>
<organism evidence="3 4">
    <name type="scientific">Strongyloides venezuelensis</name>
    <name type="common">Threadworm</name>
    <dbReference type="NCBI Taxonomy" id="75913"/>
    <lineage>
        <taxon>Eukaryota</taxon>
        <taxon>Metazoa</taxon>
        <taxon>Ecdysozoa</taxon>
        <taxon>Nematoda</taxon>
        <taxon>Chromadorea</taxon>
        <taxon>Rhabditida</taxon>
        <taxon>Tylenchina</taxon>
        <taxon>Panagrolaimomorpha</taxon>
        <taxon>Strongyloidoidea</taxon>
        <taxon>Strongyloididae</taxon>
        <taxon>Strongyloides</taxon>
    </lineage>
</organism>
<evidence type="ECO:0000313" key="4">
    <source>
        <dbReference type="WBParaSite" id="SVE_1419100.1"/>
    </source>
</evidence>
<reference evidence="3" key="1">
    <citation type="submission" date="2014-07" db="EMBL/GenBank/DDBJ databases">
        <authorList>
            <person name="Martin A.A"/>
            <person name="De Silva N."/>
        </authorList>
    </citation>
    <scope>NUCLEOTIDE SEQUENCE</scope>
</reference>
<accession>A0A0K0FST3</accession>
<dbReference type="InterPro" id="IPR001128">
    <property type="entry name" value="Cyt_P450"/>
</dbReference>
<evidence type="ECO:0000313" key="3">
    <source>
        <dbReference type="Proteomes" id="UP000035680"/>
    </source>
</evidence>
<dbReference type="SUPFAM" id="SSF48264">
    <property type="entry name" value="Cytochrome P450"/>
    <property type="match status" value="1"/>
</dbReference>
<dbReference type="WBParaSite" id="SVE_1419100.1">
    <property type="protein sequence ID" value="SVE_1419100.1"/>
    <property type="gene ID" value="SVE_1419100"/>
</dbReference>
<protein>
    <submittedName>
        <fullName evidence="4">Cytochrome P450 18a1 (inferred by orthology to a D. melanogaster protein)</fullName>
    </submittedName>
</protein>
<proteinExistence type="inferred from homology"/>
<reference evidence="4" key="2">
    <citation type="submission" date="2015-08" db="UniProtKB">
        <authorList>
            <consortium name="WormBaseParasite"/>
        </authorList>
    </citation>
    <scope>IDENTIFICATION</scope>
</reference>
<dbReference type="Gene3D" id="1.10.630.10">
    <property type="entry name" value="Cytochrome P450"/>
    <property type="match status" value="1"/>
</dbReference>
<dbReference type="InterPro" id="IPR002401">
    <property type="entry name" value="Cyt_P450_E_grp-I"/>
</dbReference>